<dbReference type="PROSITE" id="PS51841">
    <property type="entry name" value="LTD"/>
    <property type="match status" value="1"/>
</dbReference>
<dbReference type="InterPro" id="IPR001322">
    <property type="entry name" value="Lamin_tail_dom"/>
</dbReference>
<dbReference type="Gene3D" id="2.60.40.1260">
    <property type="entry name" value="Lamin Tail domain"/>
    <property type="match status" value="1"/>
</dbReference>
<evidence type="ECO:0000256" key="1">
    <source>
        <dbReference type="SAM" id="MobiDB-lite"/>
    </source>
</evidence>
<dbReference type="InterPro" id="IPR036415">
    <property type="entry name" value="Lamin_tail_dom_sf"/>
</dbReference>
<dbReference type="Proteomes" id="UP000184109">
    <property type="component" value="Unassembled WGS sequence"/>
</dbReference>
<accession>A0A1M5V7E7</accession>
<dbReference type="RefSeq" id="WP_073120257.1">
    <property type="nucleotide sequence ID" value="NZ_BMEN01000003.1"/>
</dbReference>
<dbReference type="EMBL" id="FQXQ01000003">
    <property type="protein sequence ID" value="SHH71058.1"/>
    <property type="molecule type" value="Genomic_DNA"/>
</dbReference>
<keyword evidence="4" id="KW-1185">Reference proteome</keyword>
<proteinExistence type="predicted"/>
<feature type="region of interest" description="Disordered" evidence="1">
    <location>
        <begin position="169"/>
        <end position="194"/>
    </location>
</feature>
<feature type="domain" description="LTD" evidence="2">
    <location>
        <begin position="34"/>
        <end position="151"/>
    </location>
</feature>
<evidence type="ECO:0000313" key="4">
    <source>
        <dbReference type="Proteomes" id="UP000184109"/>
    </source>
</evidence>
<evidence type="ECO:0000259" key="2">
    <source>
        <dbReference type="PROSITE" id="PS51841"/>
    </source>
</evidence>
<dbReference type="SUPFAM" id="SSF74853">
    <property type="entry name" value="Lamin A/C globular tail domain"/>
    <property type="match status" value="1"/>
</dbReference>
<dbReference type="OrthoDB" id="8901262at2"/>
<feature type="compositionally biased region" description="Polar residues" evidence="1">
    <location>
        <begin position="171"/>
        <end position="194"/>
    </location>
</feature>
<dbReference type="PROSITE" id="PS51257">
    <property type="entry name" value="PROKAR_LIPOPROTEIN"/>
    <property type="match status" value="1"/>
</dbReference>
<organism evidence="3 4">
    <name type="scientific">Wenyingzhuangia marina</name>
    <dbReference type="NCBI Taxonomy" id="1195760"/>
    <lineage>
        <taxon>Bacteria</taxon>
        <taxon>Pseudomonadati</taxon>
        <taxon>Bacteroidota</taxon>
        <taxon>Flavobacteriia</taxon>
        <taxon>Flavobacteriales</taxon>
        <taxon>Flavobacteriaceae</taxon>
        <taxon>Wenyingzhuangia</taxon>
    </lineage>
</organism>
<gene>
    <name evidence="3" type="ORF">SAMN05444281_1568</name>
</gene>
<evidence type="ECO:0000313" key="3">
    <source>
        <dbReference type="EMBL" id="SHH71058.1"/>
    </source>
</evidence>
<sequence>MKLINNLKIKPLFLYFPVVIILIAACKKEVLTNEQPDVDIHAVVINELLASNSNSTADANNEYDDWIELYNTTNTAVDLSGYYLSNDAENIQKWSFPEGTIIEANDYLMIWADKDLDQPGLHTSFKLTKSGATLFFSNVQETILDETTFTAQVSDVSWGRYENGTGPFIQMSPTYKSKNNGPVSNPNNKAIRQQ</sequence>
<dbReference type="AlphaFoldDB" id="A0A1M5V7E7"/>
<dbReference type="STRING" id="1195760.SAMN05444281_1568"/>
<reference evidence="4" key="1">
    <citation type="submission" date="2016-11" db="EMBL/GenBank/DDBJ databases">
        <authorList>
            <person name="Varghese N."/>
            <person name="Submissions S."/>
        </authorList>
    </citation>
    <scope>NUCLEOTIDE SEQUENCE [LARGE SCALE GENOMIC DNA]</scope>
    <source>
        <strain evidence="4">DSM 100572</strain>
    </source>
</reference>
<dbReference type="Pfam" id="PF00932">
    <property type="entry name" value="LTD"/>
    <property type="match status" value="1"/>
</dbReference>
<name>A0A1M5V7E7_9FLAO</name>
<protein>
    <submittedName>
        <fullName evidence="3">Lamin Tail Domain</fullName>
    </submittedName>
</protein>